<sequence>MRPAARLVVLTVLLAFAGAAFAGAREDQRASDAVIVLDNMMMVPEQALPEAMLREAQAIAVFPNVVKAGLVIGGRRGHGLISVRMRDGTWSNPSFITLTGGSIGFQAGVQASDLVLVFRSQRGVDSIVNGKFTLGADAAVAAGPVGRMAQASTDEQLKAEIYAYARARGLFAGLAIDGAVMSINHRANQAVYGANTTPRAIFENRVGPSSTPIVDFRDRLEEYSAVAAGTSAPAPAPTPAQPAPQPAGSQTYPVQGAQTQPLQAAPAPQAYPQGPSAAPRTITPQPPSQQGFEPVPPVEELPEEPLRRDPAPAGDGY</sequence>
<keyword evidence="6" id="KW-1185">Reference proteome</keyword>
<evidence type="ECO:0000313" key="4">
    <source>
        <dbReference type="EMBL" id="MBR0562063.1"/>
    </source>
</evidence>
<dbReference type="EMBL" id="JAGQFT020000004">
    <property type="protein sequence ID" value="MBS7457116.1"/>
    <property type="molecule type" value="Genomic_DNA"/>
</dbReference>
<evidence type="ECO:0000313" key="5">
    <source>
        <dbReference type="EMBL" id="MBS7457116.1"/>
    </source>
</evidence>
<gene>
    <name evidence="5" type="ORF">KB893_008195</name>
    <name evidence="4" type="ORF">KB893_05980</name>
</gene>
<reference evidence="4" key="2">
    <citation type="submission" date="2021-04" db="EMBL/GenBank/DDBJ databases">
        <authorList>
            <person name="Karlyshev A.V."/>
        </authorList>
    </citation>
    <scope>NUCLEOTIDE SEQUENCE</scope>
    <source>
        <strain evidence="4">LMG 29479</strain>
    </source>
</reference>
<keyword evidence="2" id="KW-0732">Signal</keyword>
<accession>A0A8J7VUA1</accession>
<dbReference type="RefSeq" id="WP_211926027.1">
    <property type="nucleotide sequence ID" value="NZ_JAGQFT020000004.1"/>
</dbReference>
<dbReference type="PANTHER" id="PTHR15629">
    <property type="entry name" value="SH3YL1 PROTEIN"/>
    <property type="match status" value="1"/>
</dbReference>
<evidence type="ECO:0000256" key="2">
    <source>
        <dbReference type="SAM" id="SignalP"/>
    </source>
</evidence>
<dbReference type="Pfam" id="PF04366">
    <property type="entry name" value="Ysc84"/>
    <property type="match status" value="1"/>
</dbReference>
<dbReference type="InterPro" id="IPR051702">
    <property type="entry name" value="SH3_domain_YSC84-like"/>
</dbReference>
<evidence type="ECO:0000313" key="6">
    <source>
        <dbReference type="Proteomes" id="UP000675747"/>
    </source>
</evidence>
<feature type="domain" description="Ysc84 actin-binding" evidence="3">
    <location>
        <begin position="99"/>
        <end position="208"/>
    </location>
</feature>
<comment type="caution">
    <text evidence="4">The sequence shown here is derived from an EMBL/GenBank/DDBJ whole genome shotgun (WGS) entry which is preliminary data.</text>
</comment>
<dbReference type="GO" id="GO:0035091">
    <property type="term" value="F:phosphatidylinositol binding"/>
    <property type="evidence" value="ECO:0007669"/>
    <property type="project" value="TreeGrafter"/>
</dbReference>
<dbReference type="PANTHER" id="PTHR15629:SF2">
    <property type="entry name" value="SH3 DOMAIN-CONTAINING YSC84-LIKE PROTEIN 1"/>
    <property type="match status" value="1"/>
</dbReference>
<protein>
    <submittedName>
        <fullName evidence="4">Lipid-binding SYLF domain-containing protein</fullName>
    </submittedName>
</protein>
<feature type="chain" id="PRO_5042774229" evidence="2">
    <location>
        <begin position="23"/>
        <end position="317"/>
    </location>
</feature>
<feature type="compositionally biased region" description="Low complexity" evidence="1">
    <location>
        <begin position="246"/>
        <end position="279"/>
    </location>
</feature>
<reference evidence="5 6" key="1">
    <citation type="journal article" date="2021" name="Microbiol. Resour. Announc.">
        <title>Draft Genome Sequence of Coralloluteibacterium stylophorae LMG 29479T.</title>
        <authorList>
            <person name="Karlyshev A.V."/>
            <person name="Kudryashova E.B."/>
            <person name="Ariskina E.V."/>
            <person name="Conroy A.P."/>
            <person name="Abidueva E.Y."/>
        </authorList>
    </citation>
    <scope>NUCLEOTIDE SEQUENCE [LARGE SCALE GENOMIC DNA]</scope>
    <source>
        <strain evidence="5 6">LMG 29479</strain>
    </source>
</reference>
<dbReference type="AlphaFoldDB" id="A0A8J7VUA1"/>
<feature type="region of interest" description="Disordered" evidence="1">
    <location>
        <begin position="229"/>
        <end position="317"/>
    </location>
</feature>
<feature type="signal peptide" evidence="2">
    <location>
        <begin position="1"/>
        <end position="22"/>
    </location>
</feature>
<feature type="compositionally biased region" description="Pro residues" evidence="1">
    <location>
        <begin position="234"/>
        <end position="245"/>
    </location>
</feature>
<dbReference type="Proteomes" id="UP000675747">
    <property type="component" value="Unassembled WGS sequence"/>
</dbReference>
<dbReference type="CDD" id="cd11524">
    <property type="entry name" value="SYLF"/>
    <property type="match status" value="1"/>
</dbReference>
<evidence type="ECO:0000256" key="1">
    <source>
        <dbReference type="SAM" id="MobiDB-lite"/>
    </source>
</evidence>
<proteinExistence type="predicted"/>
<evidence type="ECO:0000259" key="3">
    <source>
        <dbReference type="Pfam" id="PF04366"/>
    </source>
</evidence>
<dbReference type="InterPro" id="IPR007461">
    <property type="entry name" value="Ysc84_actin-binding"/>
</dbReference>
<organism evidence="4">
    <name type="scientific">Coralloluteibacterium stylophorae</name>
    <dbReference type="NCBI Taxonomy" id="1776034"/>
    <lineage>
        <taxon>Bacteria</taxon>
        <taxon>Pseudomonadati</taxon>
        <taxon>Pseudomonadota</taxon>
        <taxon>Gammaproteobacteria</taxon>
        <taxon>Lysobacterales</taxon>
        <taxon>Lysobacteraceae</taxon>
        <taxon>Coralloluteibacterium</taxon>
    </lineage>
</organism>
<dbReference type="EMBL" id="JAGQFT010000033">
    <property type="protein sequence ID" value="MBR0562063.1"/>
    <property type="molecule type" value="Genomic_DNA"/>
</dbReference>
<name>A0A8J7VUA1_9GAMM</name>